<evidence type="ECO:0000313" key="3">
    <source>
        <dbReference type="EMBL" id="GHI19947.1"/>
    </source>
</evidence>
<feature type="region of interest" description="Disordered" evidence="1">
    <location>
        <begin position="240"/>
        <end position="383"/>
    </location>
</feature>
<feature type="compositionally biased region" description="Low complexity" evidence="1">
    <location>
        <begin position="351"/>
        <end position="368"/>
    </location>
</feature>
<feature type="compositionally biased region" description="Low complexity" evidence="1">
    <location>
        <begin position="242"/>
        <end position="253"/>
    </location>
</feature>
<keyword evidence="2" id="KW-0472">Membrane</keyword>
<feature type="compositionally biased region" description="Basic and acidic residues" evidence="1">
    <location>
        <begin position="59"/>
        <end position="80"/>
    </location>
</feature>
<feature type="transmembrane region" description="Helical" evidence="2">
    <location>
        <begin position="124"/>
        <end position="145"/>
    </location>
</feature>
<comment type="caution">
    <text evidence="3">The sequence shown here is derived from an EMBL/GenBank/DDBJ whole genome shotgun (WGS) entry which is preliminary data.</text>
</comment>
<keyword evidence="4" id="KW-1185">Reference proteome</keyword>
<keyword evidence="2" id="KW-1133">Transmembrane helix</keyword>
<gene>
    <name evidence="3" type="ORF">Shyd_13180</name>
</gene>
<evidence type="ECO:0000313" key="4">
    <source>
        <dbReference type="Proteomes" id="UP001052739"/>
    </source>
</evidence>
<accession>A0ABQ3P4J6</accession>
<dbReference type="EMBL" id="BNDW01000004">
    <property type="protein sequence ID" value="GHI19947.1"/>
    <property type="molecule type" value="Genomic_DNA"/>
</dbReference>
<dbReference type="Proteomes" id="UP001052739">
    <property type="component" value="Unassembled WGS sequence"/>
</dbReference>
<feature type="region of interest" description="Disordered" evidence="1">
    <location>
        <begin position="58"/>
        <end position="96"/>
    </location>
</feature>
<organism evidence="3 4">
    <name type="scientific">Streptomyces hydrogenans</name>
    <dbReference type="NCBI Taxonomy" id="1873719"/>
    <lineage>
        <taxon>Bacteria</taxon>
        <taxon>Bacillati</taxon>
        <taxon>Actinomycetota</taxon>
        <taxon>Actinomycetes</taxon>
        <taxon>Kitasatosporales</taxon>
        <taxon>Streptomycetaceae</taxon>
        <taxon>Streptomyces</taxon>
    </lineage>
</organism>
<sequence length="383" mass="39002">MYSIRATRVDRHAAQLLGVGGSWAPALNPPAWHSSQNPLNRNYSLRSYVPSGCTVEQMSKQRVEMRHRQPTDTDEPEIRPPDPGNATAEPGSGTKRKIDLSVPQVAGSALAAVIAAKLASTMGVYGTILGAGVISVVATCGGPLFQQLFKHTGEQVRDATVAARPRARQLPAQPPAGDRHTLMLGTVPEAAGPFPYDEEFGDATTHGTRLRGWRRPVLAAALVFGVTMGGITTYELVSGEDFSGTKGTTTFGSVVRGGGDTGRQDAPGQQEEDRESRSPAPTDGTGPDETGKTGQDTGTDAGTPSPGATPGSGTTAPSGGATTAPTPDPTGSADGGTDPTGEPTAPPTEPTAPETPSAPAETPGTGPALGDAPAATPSDGTAR</sequence>
<evidence type="ECO:0000256" key="1">
    <source>
        <dbReference type="SAM" id="MobiDB-lite"/>
    </source>
</evidence>
<feature type="compositionally biased region" description="Low complexity" evidence="1">
    <location>
        <begin position="296"/>
        <end position="343"/>
    </location>
</feature>
<proteinExistence type="predicted"/>
<protein>
    <submittedName>
        <fullName evidence="3">Uncharacterized protein</fullName>
    </submittedName>
</protein>
<keyword evidence="2" id="KW-0812">Transmembrane</keyword>
<name>A0ABQ3P4J6_9ACTN</name>
<reference evidence="3" key="1">
    <citation type="submission" date="2024-05" db="EMBL/GenBank/DDBJ databases">
        <title>Whole genome shotgun sequence of Streptomyces hydrogenans NBRC 13475.</title>
        <authorList>
            <person name="Komaki H."/>
            <person name="Tamura T."/>
        </authorList>
    </citation>
    <scope>NUCLEOTIDE SEQUENCE</scope>
    <source>
        <strain evidence="3">NBRC 13475</strain>
    </source>
</reference>
<evidence type="ECO:0000256" key="2">
    <source>
        <dbReference type="SAM" id="Phobius"/>
    </source>
</evidence>